<feature type="signal peptide" evidence="1">
    <location>
        <begin position="1"/>
        <end position="20"/>
    </location>
</feature>
<evidence type="ECO:0000256" key="1">
    <source>
        <dbReference type="SAM" id="SignalP"/>
    </source>
</evidence>
<evidence type="ECO:0000313" key="2">
    <source>
        <dbReference type="EMBL" id="TKR88895.1"/>
    </source>
</evidence>
<reference evidence="2 3" key="1">
    <citation type="journal article" date="2015" name="Genome Biol.">
        <title>Comparative genomics of Steinernema reveals deeply conserved gene regulatory networks.</title>
        <authorList>
            <person name="Dillman A.R."/>
            <person name="Macchietto M."/>
            <person name="Porter C.F."/>
            <person name="Rogers A."/>
            <person name="Williams B."/>
            <person name="Antoshechkin I."/>
            <person name="Lee M.M."/>
            <person name="Goodwin Z."/>
            <person name="Lu X."/>
            <person name="Lewis E.E."/>
            <person name="Goodrich-Blair H."/>
            <person name="Stock S.P."/>
            <person name="Adams B.J."/>
            <person name="Sternberg P.W."/>
            <person name="Mortazavi A."/>
        </authorList>
    </citation>
    <scope>NUCLEOTIDE SEQUENCE [LARGE SCALE GENOMIC DNA]</scope>
    <source>
        <strain evidence="2 3">ALL</strain>
    </source>
</reference>
<dbReference type="Proteomes" id="UP000298663">
    <property type="component" value="Unassembled WGS sequence"/>
</dbReference>
<evidence type="ECO:0000313" key="3">
    <source>
        <dbReference type="Proteomes" id="UP000298663"/>
    </source>
</evidence>
<protein>
    <submittedName>
        <fullName evidence="2">Uncharacterized protein</fullName>
    </submittedName>
</protein>
<gene>
    <name evidence="2" type="ORF">L596_013067</name>
</gene>
<dbReference type="AlphaFoldDB" id="A0A4V6A4Z5"/>
<sequence length="116" mass="13234">MLIRICILERLLYLIASTHSMPQTSEIPQNKSIQFAHVWFGQDKEDQGQSFVIFGQFFFVRIFAKNCSRFPLSTAPENGQIGQISVSASKQKPPKIDQFFQAFGFKCTTLDPPRNC</sequence>
<reference evidence="2 3" key="2">
    <citation type="journal article" date="2019" name="G3 (Bethesda)">
        <title>Hybrid Assembly of the Genome of the Entomopathogenic Nematode Steinernema carpocapsae Identifies the X-Chromosome.</title>
        <authorList>
            <person name="Serra L."/>
            <person name="Macchietto M."/>
            <person name="Macias-Munoz A."/>
            <person name="McGill C.J."/>
            <person name="Rodriguez I.M."/>
            <person name="Rodriguez B."/>
            <person name="Murad R."/>
            <person name="Mortazavi A."/>
        </authorList>
    </citation>
    <scope>NUCLEOTIDE SEQUENCE [LARGE SCALE GENOMIC DNA]</scope>
    <source>
        <strain evidence="2 3">ALL</strain>
    </source>
</reference>
<accession>A0A4V6A4Z5</accession>
<comment type="caution">
    <text evidence="2">The sequence shown here is derived from an EMBL/GenBank/DDBJ whole genome shotgun (WGS) entry which is preliminary data.</text>
</comment>
<name>A0A4V6A4Z5_STECR</name>
<feature type="chain" id="PRO_5020890719" evidence="1">
    <location>
        <begin position="21"/>
        <end position="116"/>
    </location>
</feature>
<keyword evidence="3" id="KW-1185">Reference proteome</keyword>
<dbReference type="EMBL" id="AZBU02000003">
    <property type="protein sequence ID" value="TKR88895.1"/>
    <property type="molecule type" value="Genomic_DNA"/>
</dbReference>
<organism evidence="2 3">
    <name type="scientific">Steinernema carpocapsae</name>
    <name type="common">Entomopathogenic nematode</name>
    <dbReference type="NCBI Taxonomy" id="34508"/>
    <lineage>
        <taxon>Eukaryota</taxon>
        <taxon>Metazoa</taxon>
        <taxon>Ecdysozoa</taxon>
        <taxon>Nematoda</taxon>
        <taxon>Chromadorea</taxon>
        <taxon>Rhabditida</taxon>
        <taxon>Tylenchina</taxon>
        <taxon>Panagrolaimomorpha</taxon>
        <taxon>Strongyloidoidea</taxon>
        <taxon>Steinernematidae</taxon>
        <taxon>Steinernema</taxon>
    </lineage>
</organism>
<keyword evidence="1" id="KW-0732">Signal</keyword>
<proteinExistence type="predicted"/>